<feature type="compositionally biased region" description="Acidic residues" evidence="1">
    <location>
        <begin position="61"/>
        <end position="71"/>
    </location>
</feature>
<feature type="compositionally biased region" description="Basic and acidic residues" evidence="1">
    <location>
        <begin position="7"/>
        <end position="19"/>
    </location>
</feature>
<feature type="region of interest" description="Disordered" evidence="1">
    <location>
        <begin position="1"/>
        <end position="98"/>
    </location>
</feature>
<reference evidence="2" key="1">
    <citation type="journal article" date="2022" name="bioRxiv">
        <title>Sequencing and chromosome-scale assembly of the giantPleurodeles waltlgenome.</title>
        <authorList>
            <person name="Brown T."/>
            <person name="Elewa A."/>
            <person name="Iarovenko S."/>
            <person name="Subramanian E."/>
            <person name="Araus A.J."/>
            <person name="Petzold A."/>
            <person name="Susuki M."/>
            <person name="Suzuki K.-i.T."/>
            <person name="Hayashi T."/>
            <person name="Toyoda A."/>
            <person name="Oliveira C."/>
            <person name="Osipova E."/>
            <person name="Leigh N.D."/>
            <person name="Simon A."/>
            <person name="Yun M.H."/>
        </authorList>
    </citation>
    <scope>NUCLEOTIDE SEQUENCE</scope>
    <source>
        <strain evidence="2">20211129_DDA</strain>
        <tissue evidence="2">Liver</tissue>
    </source>
</reference>
<gene>
    <name evidence="2" type="ORF">NDU88_004363</name>
</gene>
<evidence type="ECO:0000256" key="1">
    <source>
        <dbReference type="SAM" id="MobiDB-lite"/>
    </source>
</evidence>
<keyword evidence="3" id="KW-1185">Reference proteome</keyword>
<sequence>MAVPQEHYGRDIPGEEDWLRGQTLEEGGERLAEKEEMRDAEWNEKKNRSTEKEDSKKEDGEREDAEPDREELEPRKGARAERGGEPKPATALRVLESV</sequence>
<feature type="compositionally biased region" description="Basic and acidic residues" evidence="1">
    <location>
        <begin position="72"/>
        <end position="85"/>
    </location>
</feature>
<proteinExistence type="predicted"/>
<dbReference type="EMBL" id="JANPWB010000002">
    <property type="protein sequence ID" value="KAJ1208984.1"/>
    <property type="molecule type" value="Genomic_DNA"/>
</dbReference>
<protein>
    <submittedName>
        <fullName evidence="2">Uncharacterized protein</fullName>
    </submittedName>
</protein>
<comment type="caution">
    <text evidence="2">The sequence shown here is derived from an EMBL/GenBank/DDBJ whole genome shotgun (WGS) entry which is preliminary data.</text>
</comment>
<organism evidence="2 3">
    <name type="scientific">Pleurodeles waltl</name>
    <name type="common">Iberian ribbed newt</name>
    <dbReference type="NCBI Taxonomy" id="8319"/>
    <lineage>
        <taxon>Eukaryota</taxon>
        <taxon>Metazoa</taxon>
        <taxon>Chordata</taxon>
        <taxon>Craniata</taxon>
        <taxon>Vertebrata</taxon>
        <taxon>Euteleostomi</taxon>
        <taxon>Amphibia</taxon>
        <taxon>Batrachia</taxon>
        <taxon>Caudata</taxon>
        <taxon>Salamandroidea</taxon>
        <taxon>Salamandridae</taxon>
        <taxon>Pleurodelinae</taxon>
        <taxon>Pleurodeles</taxon>
    </lineage>
</organism>
<accession>A0AAV7W4S4</accession>
<evidence type="ECO:0000313" key="3">
    <source>
        <dbReference type="Proteomes" id="UP001066276"/>
    </source>
</evidence>
<feature type="compositionally biased region" description="Basic and acidic residues" evidence="1">
    <location>
        <begin position="27"/>
        <end position="60"/>
    </location>
</feature>
<dbReference type="AlphaFoldDB" id="A0AAV7W4S4"/>
<dbReference type="Proteomes" id="UP001066276">
    <property type="component" value="Chromosome 1_2"/>
</dbReference>
<evidence type="ECO:0000313" key="2">
    <source>
        <dbReference type="EMBL" id="KAJ1208984.1"/>
    </source>
</evidence>
<name>A0AAV7W4S4_PLEWA</name>